<dbReference type="AlphaFoldDB" id="A0A381V2F8"/>
<dbReference type="SUPFAM" id="SSF51735">
    <property type="entry name" value="NAD(P)-binding Rossmann-fold domains"/>
    <property type="match status" value="1"/>
</dbReference>
<dbReference type="GO" id="GO:0004665">
    <property type="term" value="F:prephenate dehydrogenase (NADP+) activity"/>
    <property type="evidence" value="ECO:0007669"/>
    <property type="project" value="InterPro"/>
</dbReference>
<dbReference type="GO" id="GO:0006571">
    <property type="term" value="P:tyrosine biosynthetic process"/>
    <property type="evidence" value="ECO:0007669"/>
    <property type="project" value="InterPro"/>
</dbReference>
<dbReference type="FunFam" id="1.10.3660.10:FF:000003">
    <property type="entry name" value="Prephenate dehydrogenase"/>
    <property type="match status" value="1"/>
</dbReference>
<evidence type="ECO:0000256" key="1">
    <source>
        <dbReference type="ARBA" id="ARBA00023002"/>
    </source>
</evidence>
<dbReference type="GO" id="GO:0008977">
    <property type="term" value="F:prephenate dehydrogenase (NAD+) activity"/>
    <property type="evidence" value="ECO:0007669"/>
    <property type="project" value="InterPro"/>
</dbReference>
<keyword evidence="1" id="KW-0560">Oxidoreductase</keyword>
<dbReference type="PROSITE" id="PS51176">
    <property type="entry name" value="PDH_ADH"/>
    <property type="match status" value="1"/>
</dbReference>
<dbReference type="InterPro" id="IPR008927">
    <property type="entry name" value="6-PGluconate_DH-like_C_sf"/>
</dbReference>
<dbReference type="Pfam" id="PF02153">
    <property type="entry name" value="PDH_N"/>
    <property type="match status" value="1"/>
</dbReference>
<dbReference type="GO" id="GO:0070403">
    <property type="term" value="F:NAD+ binding"/>
    <property type="evidence" value="ECO:0007669"/>
    <property type="project" value="InterPro"/>
</dbReference>
<dbReference type="PANTHER" id="PTHR21363">
    <property type="entry name" value="PREPHENATE DEHYDROGENASE"/>
    <property type="match status" value="1"/>
</dbReference>
<dbReference type="PANTHER" id="PTHR21363:SF0">
    <property type="entry name" value="PREPHENATE DEHYDROGENASE [NADP(+)]"/>
    <property type="match status" value="1"/>
</dbReference>
<evidence type="ECO:0000313" key="3">
    <source>
        <dbReference type="EMBL" id="SVA33837.1"/>
    </source>
</evidence>
<feature type="domain" description="Prephenate/arogenate dehydrogenase" evidence="2">
    <location>
        <begin position="1"/>
        <end position="219"/>
    </location>
</feature>
<name>A0A381V2F8_9ZZZZ</name>
<dbReference type="InterPro" id="IPR046826">
    <property type="entry name" value="PDH_N"/>
</dbReference>
<dbReference type="Gene3D" id="1.10.3660.10">
    <property type="entry name" value="6-phosphogluconate dehydrogenase C-terminal like domain"/>
    <property type="match status" value="1"/>
</dbReference>
<dbReference type="SUPFAM" id="SSF48179">
    <property type="entry name" value="6-phosphogluconate dehydrogenase C-terminal domain-like"/>
    <property type="match status" value="1"/>
</dbReference>
<evidence type="ECO:0000259" key="2">
    <source>
        <dbReference type="PROSITE" id="PS51176"/>
    </source>
</evidence>
<sequence length="219" mass="24406">MIIIATPVGSYESILKEMKPHIATNMVISDVGSTKVSVIEAIKSVFDGTLDNFIPAHPIAGKEKSGFEVSDDNLFVNKKVIITPLENNNSESIKILTKMWERVGAEVDFMTPKSHDDLLGMTSHLPHMLAFSLVNYLISQHPEASVYAAGGFKDFSRIASGDAIMWRDICLHNRDSIIAHIKGYQESLNTLVDAIDSQNEKQLETLFRKAKNTRDSWID</sequence>
<protein>
    <recommendedName>
        <fullName evidence="2">Prephenate/arogenate dehydrogenase domain-containing protein</fullName>
    </recommendedName>
</protein>
<organism evidence="3">
    <name type="scientific">marine metagenome</name>
    <dbReference type="NCBI Taxonomy" id="408172"/>
    <lineage>
        <taxon>unclassified sequences</taxon>
        <taxon>metagenomes</taxon>
        <taxon>ecological metagenomes</taxon>
    </lineage>
</organism>
<dbReference type="InterPro" id="IPR003099">
    <property type="entry name" value="Prephen_DH"/>
</dbReference>
<reference evidence="3" key="1">
    <citation type="submission" date="2018-05" db="EMBL/GenBank/DDBJ databases">
        <authorList>
            <person name="Lanie J.A."/>
            <person name="Ng W.-L."/>
            <person name="Kazmierczak K.M."/>
            <person name="Andrzejewski T.M."/>
            <person name="Davidsen T.M."/>
            <person name="Wayne K.J."/>
            <person name="Tettelin H."/>
            <person name="Glass J.I."/>
            <person name="Rusch D."/>
            <person name="Podicherti R."/>
            <person name="Tsui H.-C.T."/>
            <person name="Winkler M.E."/>
        </authorList>
    </citation>
    <scope>NUCLEOTIDE SEQUENCE</scope>
</reference>
<dbReference type="InterPro" id="IPR050812">
    <property type="entry name" value="Preph/Arog_dehydrog"/>
</dbReference>
<dbReference type="EMBL" id="UINC01007530">
    <property type="protein sequence ID" value="SVA33837.1"/>
    <property type="molecule type" value="Genomic_DNA"/>
</dbReference>
<dbReference type="Pfam" id="PF20463">
    <property type="entry name" value="PDH_C"/>
    <property type="match status" value="1"/>
</dbReference>
<dbReference type="InterPro" id="IPR046825">
    <property type="entry name" value="PDH_C"/>
</dbReference>
<gene>
    <name evidence="3" type="ORF">METZ01_LOCUS86691</name>
</gene>
<accession>A0A381V2F8</accession>
<dbReference type="Gene3D" id="3.40.50.720">
    <property type="entry name" value="NAD(P)-binding Rossmann-like Domain"/>
    <property type="match status" value="1"/>
</dbReference>
<proteinExistence type="predicted"/>
<dbReference type="InterPro" id="IPR036291">
    <property type="entry name" value="NAD(P)-bd_dom_sf"/>
</dbReference>